<keyword evidence="3" id="KW-1185">Reference proteome</keyword>
<keyword evidence="1" id="KW-0812">Transmembrane</keyword>
<feature type="transmembrane region" description="Helical" evidence="1">
    <location>
        <begin position="21"/>
        <end position="39"/>
    </location>
</feature>
<dbReference type="Pfam" id="PF04964">
    <property type="entry name" value="Flp_Fap"/>
    <property type="match status" value="1"/>
</dbReference>
<dbReference type="RefSeq" id="WP_013214360.1">
    <property type="nucleotide sequence ID" value="NC_014313.1"/>
</dbReference>
<organism evidence="2 3">
    <name type="scientific">Hyphomicrobium denitrificans (strain ATCC 51888 / DSM 1869 / NCIMB 11706 / TK 0415)</name>
    <dbReference type="NCBI Taxonomy" id="582899"/>
    <lineage>
        <taxon>Bacteria</taxon>
        <taxon>Pseudomonadati</taxon>
        <taxon>Pseudomonadota</taxon>
        <taxon>Alphaproteobacteria</taxon>
        <taxon>Hyphomicrobiales</taxon>
        <taxon>Hyphomicrobiaceae</taxon>
        <taxon>Hyphomicrobium</taxon>
    </lineage>
</organism>
<keyword evidence="1" id="KW-0472">Membrane</keyword>
<reference evidence="3" key="1">
    <citation type="journal article" date="2011" name="J. Bacteriol.">
        <title>Genome sequences of eight morphologically diverse alphaproteobacteria.</title>
        <authorList>
            <consortium name="US DOE Joint Genome Institute"/>
            <person name="Brown P.J."/>
            <person name="Kysela D.T."/>
            <person name="Buechlein A."/>
            <person name="Hemmerich C."/>
            <person name="Brun Y.V."/>
        </authorList>
    </citation>
    <scope>NUCLEOTIDE SEQUENCE [LARGE SCALE GENOMIC DNA]</scope>
    <source>
        <strain evidence="3">ATCC 51888 / DSM 1869 / NCIB 11706 / TK 0415</strain>
    </source>
</reference>
<evidence type="ECO:0000256" key="1">
    <source>
        <dbReference type="SAM" id="Phobius"/>
    </source>
</evidence>
<evidence type="ECO:0000313" key="2">
    <source>
        <dbReference type="EMBL" id="ADJ22141.1"/>
    </source>
</evidence>
<accession>D8JQY9</accession>
<protein>
    <submittedName>
        <fullName evidence="2">Flp/Fap pilin component</fullName>
    </submittedName>
</protein>
<dbReference type="InterPro" id="IPR007047">
    <property type="entry name" value="Flp_Fap"/>
</dbReference>
<dbReference type="EMBL" id="CP002083">
    <property type="protein sequence ID" value="ADJ22141.1"/>
    <property type="molecule type" value="Genomic_DNA"/>
</dbReference>
<dbReference type="Proteomes" id="UP000002033">
    <property type="component" value="Chromosome"/>
</dbReference>
<keyword evidence="1" id="KW-1133">Transmembrane helix</keyword>
<gene>
    <name evidence="2" type="ordered locus">Hden_0316</name>
</gene>
<proteinExistence type="predicted"/>
<dbReference type="KEGG" id="hdn:Hden_0316"/>
<dbReference type="STRING" id="582899.Hden_0316"/>
<dbReference type="AlphaFoldDB" id="D8JQY9"/>
<evidence type="ECO:0000313" key="3">
    <source>
        <dbReference type="Proteomes" id="UP000002033"/>
    </source>
</evidence>
<name>D8JQY9_HYPDA</name>
<dbReference type="HOGENOM" id="CLU_171854_3_0_5"/>
<sequence length="58" mass="5891">MLPSSVREFAADENGATSIEYALIASIVSIAIVGALMGVKGSLVSVFESVVAGFSSIK</sequence>